<dbReference type="Pfam" id="PF14345">
    <property type="entry name" value="GDYXXLXY"/>
    <property type="match status" value="1"/>
</dbReference>
<evidence type="ECO:0000313" key="1">
    <source>
        <dbReference type="EMBL" id="AVD70454.1"/>
    </source>
</evidence>
<dbReference type="Proteomes" id="UP000239867">
    <property type="component" value="Chromosome"/>
</dbReference>
<proteinExistence type="predicted"/>
<protein>
    <submittedName>
        <fullName evidence="1">Uncharacterized protein</fullName>
    </submittedName>
</protein>
<dbReference type="KEGG" id="deo:CAY53_02335"/>
<reference evidence="1 2" key="1">
    <citation type="journal article" date="2018" name="MBio">
        <title>Insights into the evolution of host association through the isolation and characterization of a novel human periodontal pathobiont, Desulfobulbus oralis.</title>
        <authorList>
            <person name="Cross K.L."/>
            <person name="Chirania P."/>
            <person name="Xiong W."/>
            <person name="Beall C.J."/>
            <person name="Elkins J.G."/>
            <person name="Giannone R.J."/>
            <person name="Griffen A.L."/>
            <person name="Guss A.M."/>
            <person name="Hettich R.L."/>
            <person name="Joshi S.S."/>
            <person name="Mokrzan E.M."/>
            <person name="Martin R.K."/>
            <person name="Zhulin I.B."/>
            <person name="Leys E.J."/>
            <person name="Podar M."/>
        </authorList>
    </citation>
    <scope>NUCLEOTIDE SEQUENCE [LARGE SCALE GENOMIC DNA]</scope>
    <source>
        <strain evidence="1 2">ORNL</strain>
    </source>
</reference>
<name>A0A2L1GLC4_9BACT</name>
<keyword evidence="2" id="KW-1185">Reference proteome</keyword>
<dbReference type="InterPro" id="IPR025833">
    <property type="entry name" value="GDYXXLXY"/>
</dbReference>
<dbReference type="OrthoDB" id="4868247at2"/>
<organism evidence="1 2">
    <name type="scientific">Desulfobulbus oralis</name>
    <dbReference type="NCBI Taxonomy" id="1986146"/>
    <lineage>
        <taxon>Bacteria</taxon>
        <taxon>Pseudomonadati</taxon>
        <taxon>Thermodesulfobacteriota</taxon>
        <taxon>Desulfobulbia</taxon>
        <taxon>Desulfobulbales</taxon>
        <taxon>Desulfobulbaceae</taxon>
        <taxon>Desulfobulbus</taxon>
    </lineage>
</organism>
<accession>A0A2L1GLC4</accession>
<evidence type="ECO:0000313" key="2">
    <source>
        <dbReference type="Proteomes" id="UP000239867"/>
    </source>
</evidence>
<sequence>MRKAAIITAILVQVLVLAWMAGQREWILRTAPRIWLRTAPLDPRDLFRGTM</sequence>
<gene>
    <name evidence="1" type="ORF">CAY53_02335</name>
</gene>
<dbReference type="EMBL" id="CP021255">
    <property type="protein sequence ID" value="AVD70454.1"/>
    <property type="molecule type" value="Genomic_DNA"/>
</dbReference>
<dbReference type="AlphaFoldDB" id="A0A2L1GLC4"/>